<dbReference type="EMBL" id="QDKJ01000013">
    <property type="protein sequence ID" value="PWC10596.1"/>
    <property type="molecule type" value="Genomic_DNA"/>
</dbReference>
<organism evidence="2 3">
    <name type="scientific">Brenneria roseae subsp. americana</name>
    <dbReference type="NCBI Taxonomy" id="1508507"/>
    <lineage>
        <taxon>Bacteria</taxon>
        <taxon>Pseudomonadati</taxon>
        <taxon>Pseudomonadota</taxon>
        <taxon>Gammaproteobacteria</taxon>
        <taxon>Enterobacterales</taxon>
        <taxon>Pectobacteriaceae</taxon>
        <taxon>Brenneria</taxon>
    </lineage>
</organism>
<accession>A0A2U1TMI2</accession>
<keyword evidence="1" id="KW-0812">Transmembrane</keyword>
<comment type="caution">
    <text evidence="2">The sequence shown here is derived from an EMBL/GenBank/DDBJ whole genome shotgun (WGS) entry which is preliminary data.</text>
</comment>
<dbReference type="RefSeq" id="WP_109055343.1">
    <property type="nucleotide sequence ID" value="NZ_QDKJ01000013.1"/>
</dbReference>
<protein>
    <submittedName>
        <fullName evidence="2">Uncharacterized protein</fullName>
    </submittedName>
</protein>
<gene>
    <name evidence="2" type="ORF">B4923_15860</name>
</gene>
<feature type="transmembrane region" description="Helical" evidence="1">
    <location>
        <begin position="90"/>
        <end position="111"/>
    </location>
</feature>
<feature type="transmembrane region" description="Helical" evidence="1">
    <location>
        <begin position="12"/>
        <end position="29"/>
    </location>
</feature>
<keyword evidence="1" id="KW-0472">Membrane</keyword>
<keyword evidence="3" id="KW-1185">Reference proteome</keyword>
<evidence type="ECO:0000313" key="2">
    <source>
        <dbReference type="EMBL" id="PWC10596.1"/>
    </source>
</evidence>
<reference evidence="2 3" key="1">
    <citation type="submission" date="2018-04" db="EMBL/GenBank/DDBJ databases">
        <title>Brenneria corticis sp.nov.</title>
        <authorList>
            <person name="Li Y."/>
        </authorList>
    </citation>
    <scope>NUCLEOTIDE SEQUENCE [LARGE SCALE GENOMIC DNA]</scope>
    <source>
        <strain evidence="2 3">LMG 27715</strain>
    </source>
</reference>
<evidence type="ECO:0000256" key="1">
    <source>
        <dbReference type="SAM" id="Phobius"/>
    </source>
</evidence>
<feature type="transmembrane region" description="Helical" evidence="1">
    <location>
        <begin position="35"/>
        <end position="57"/>
    </location>
</feature>
<proteinExistence type="predicted"/>
<evidence type="ECO:0000313" key="3">
    <source>
        <dbReference type="Proteomes" id="UP000245138"/>
    </source>
</evidence>
<dbReference type="AlphaFoldDB" id="A0A2U1TMI2"/>
<keyword evidence="1" id="KW-1133">Transmembrane helix</keyword>
<sequence>MNMKNFPYKIATYITALLVIPFVILYIIKPYELSITAQLLTYAITILIPLLLLKLILRKRKIKLTAMAIPAIIYSFCIVASGLLHDGMKIYFNIAIIGISAISFFVICAVYNRSKK</sequence>
<feature type="transmembrane region" description="Helical" evidence="1">
    <location>
        <begin position="64"/>
        <end position="84"/>
    </location>
</feature>
<name>A0A2U1TMI2_9GAMM</name>
<dbReference type="Proteomes" id="UP000245138">
    <property type="component" value="Unassembled WGS sequence"/>
</dbReference>